<name>A0AAU8BBY4_9VIRU</name>
<dbReference type="EMBL" id="PP511444">
    <property type="protein sequence ID" value="XCD04325.1"/>
    <property type="molecule type" value="Genomic_DNA"/>
</dbReference>
<proteinExistence type="predicted"/>
<evidence type="ECO:0000313" key="2">
    <source>
        <dbReference type="EMBL" id="XCD08472.1"/>
    </source>
</evidence>
<protein>
    <submittedName>
        <fullName evidence="2">Uncharacterized protein</fullName>
    </submittedName>
</protein>
<organism evidence="2">
    <name type="scientific">Dulem virus 240</name>
    <dbReference type="NCBI Taxonomy" id="3145717"/>
    <lineage>
        <taxon>Viruses</taxon>
        <taxon>Monodnaviria</taxon>
        <taxon>Sangervirae</taxon>
        <taxon>Phixviricota</taxon>
        <taxon>Malgrandaviricetes</taxon>
        <taxon>Petitvirales</taxon>
        <taxon>Microviridae</taxon>
        <taxon>Microvirus</taxon>
    </lineage>
</organism>
<accession>A0AAU8BBY4</accession>
<evidence type="ECO:0000313" key="1">
    <source>
        <dbReference type="EMBL" id="XCD04325.1"/>
    </source>
</evidence>
<reference evidence="2" key="1">
    <citation type="submission" date="2024-03" db="EMBL/GenBank/DDBJ databases">
        <title>Diverse circular DNA viruses in blood, oral, and fecal samples of captive lemurs.</title>
        <authorList>
            <person name="Paietta E.N."/>
            <person name="Kraberger S."/>
            <person name="Lund M.C."/>
            <person name="Custer J.M."/>
            <person name="Vargas K.M."/>
            <person name="Ehmke E.E."/>
            <person name="Yoder A.D."/>
            <person name="Varsani A."/>
        </authorList>
    </citation>
    <scope>NUCLEOTIDE SEQUENCE</scope>
    <source>
        <strain evidence="1">Duke_22FF_2039</strain>
        <strain evidence="2">Duke_30FF_1314</strain>
    </source>
</reference>
<sequence>MKKGNDKNCNSGTRYFIAMRANVDGDVIVGFSPIFDDAHRDEVFKEYKEMVYDSEIPDFIESIVLFRFADEYLRRDSAYHRAGCKNVSIAEILDILSSRLS</sequence>
<dbReference type="EMBL" id="PP511877">
    <property type="protein sequence ID" value="XCD08472.1"/>
    <property type="molecule type" value="Genomic_DNA"/>
</dbReference>